<proteinExistence type="predicted"/>
<accession>A0ACD4NRH6</accession>
<dbReference type="Proteomes" id="UP001163223">
    <property type="component" value="Chromosome"/>
</dbReference>
<name>A0ACD4NRH6_9HYPH</name>
<keyword evidence="2" id="KW-1185">Reference proteome</keyword>
<sequence>MKRAVETKAASGAAPIPYSPEEVAEIFRRFAVQRPSPTTELEHTNLYTLLVAVVMSAQMTDTGVNRATRGLFPRASDPAAMVALGEDAIREAIRTITFANAKSKNVFRLSQILVERYGGKVPDTREALEALPGVGRKTANVILNTGFGKDTLAVDTHIFRLGNRLKLAPGKTPEEVEEGFLKIIPEGFLKNAHHWILLHGRYVCKARKPDCGICVIADLCRADEKWNDVPAPLKELPVSGPGLQGVPQDRVAG</sequence>
<dbReference type="EMBL" id="CP113520">
    <property type="protein sequence ID" value="WAJ29564.1"/>
    <property type="molecule type" value="Genomic_DNA"/>
</dbReference>
<keyword evidence="1" id="KW-0540">Nuclease</keyword>
<keyword evidence="1" id="KW-0255">Endonuclease</keyword>
<gene>
    <name evidence="1" type="primary">nth</name>
    <name evidence="1" type="ORF">OXU80_04840</name>
</gene>
<evidence type="ECO:0000313" key="2">
    <source>
        <dbReference type="Proteomes" id="UP001163223"/>
    </source>
</evidence>
<reference evidence="1" key="1">
    <citation type="submission" date="2022-11" db="EMBL/GenBank/DDBJ databases">
        <title>beta-Carotene-producing bacterium, Jeongeuplla avenae sp. nov., alleviates the salt stress of Arabidopsis seedlings.</title>
        <authorList>
            <person name="Jiang L."/>
            <person name="Lee J."/>
        </authorList>
    </citation>
    <scope>NUCLEOTIDE SEQUENCE</scope>
    <source>
        <strain evidence="1">DY_R2A_6</strain>
    </source>
</reference>
<protein>
    <submittedName>
        <fullName evidence="1">Endonuclease III</fullName>
    </submittedName>
</protein>
<keyword evidence="1" id="KW-0378">Hydrolase</keyword>
<evidence type="ECO:0000313" key="1">
    <source>
        <dbReference type="EMBL" id="WAJ29564.1"/>
    </source>
</evidence>
<organism evidence="1 2">
    <name type="scientific">Antarcticirhabdus aurantiaca</name>
    <dbReference type="NCBI Taxonomy" id="2606717"/>
    <lineage>
        <taxon>Bacteria</taxon>
        <taxon>Pseudomonadati</taxon>
        <taxon>Pseudomonadota</taxon>
        <taxon>Alphaproteobacteria</taxon>
        <taxon>Hyphomicrobiales</taxon>
        <taxon>Aurantimonadaceae</taxon>
        <taxon>Antarcticirhabdus</taxon>
    </lineage>
</organism>